<evidence type="ECO:0000313" key="2">
    <source>
        <dbReference type="EMBL" id="SEH69206.1"/>
    </source>
</evidence>
<sequence length="542" mass="56943">MQRSGRHRAVPVHGSYARHVGRIGALAVALGVGAAVATATGAGVAHADDSDPTADTSSSSNPSSTDNPTGPSASAPAESPSAVDSGAEATDASQATQPPSAPKMNYRSSGGIRPLDESEVRPTGTVSARTVVQKRDPLSKPVRPTAAEEQQSTVGTEPVTVTRTVTTETAPPELPVPEEPAPSPLLWTVLGWTRREVQREPLAADVENQPPHVESATYTVEYGKALEIRVLESAVDPDGDAMWITDISKPGYGEAREYPEGSITYTPHLIDGDKMVTDKFSYTVTDSAGNSSTATVVVNIRAPEKAPVAVADTAVTPVDTPVTIDVLKNDDDSNGLKLTSAGKPLHGTVVITSTGQLTYTPNAGFTGVDSFDYTVVDGFGVGHVGTVTVEVQGRGGVEHPDRTYAVGRGTTLTVSVGNGLRDPKYRDWTVHLEEKPANGTLQLNTDGSFTYVPNKGFVGQDTFVYFVSQGRQGDGPFVAVINVVDGEVVQPAEPEVEAPSYAVTIALSSAMGACWDDWMPWQNGPGSQHLGCLYPQARREAT</sequence>
<organism evidence="2 3">
    <name type="scientific">Mycolicibacterium rutilum</name>
    <name type="common">Mycobacterium rutilum</name>
    <dbReference type="NCBI Taxonomy" id="370526"/>
    <lineage>
        <taxon>Bacteria</taxon>
        <taxon>Bacillati</taxon>
        <taxon>Actinomycetota</taxon>
        <taxon>Actinomycetes</taxon>
        <taxon>Mycobacteriales</taxon>
        <taxon>Mycobacteriaceae</taxon>
        <taxon>Mycolicibacterium</taxon>
    </lineage>
</organism>
<evidence type="ECO:0008006" key="4">
    <source>
        <dbReference type="Google" id="ProtNLM"/>
    </source>
</evidence>
<dbReference type="AlphaFoldDB" id="A0A1H6K7B7"/>
<dbReference type="Pfam" id="PF17963">
    <property type="entry name" value="Big_9"/>
    <property type="match status" value="3"/>
</dbReference>
<dbReference type="Gene3D" id="2.60.40.3440">
    <property type="match status" value="1"/>
</dbReference>
<evidence type="ECO:0000256" key="1">
    <source>
        <dbReference type="SAM" id="MobiDB-lite"/>
    </source>
</evidence>
<dbReference type="EMBL" id="LT629971">
    <property type="protein sequence ID" value="SEH69206.1"/>
    <property type="molecule type" value="Genomic_DNA"/>
</dbReference>
<dbReference type="RefSeq" id="WP_083407750.1">
    <property type="nucleotide sequence ID" value="NZ_LT629971.1"/>
</dbReference>
<reference evidence="3" key="1">
    <citation type="submission" date="2016-10" db="EMBL/GenBank/DDBJ databases">
        <authorList>
            <person name="Varghese N."/>
            <person name="Submissions S."/>
        </authorList>
    </citation>
    <scope>NUCLEOTIDE SEQUENCE [LARGE SCALE GENOMIC DNA]</scope>
    <source>
        <strain evidence="3">DSM 45405</strain>
    </source>
</reference>
<dbReference type="OrthoDB" id="5112730at2"/>
<accession>A0A1H6K7B7</accession>
<dbReference type="Proteomes" id="UP000182915">
    <property type="component" value="Chromosome I"/>
</dbReference>
<evidence type="ECO:0000313" key="3">
    <source>
        <dbReference type="Proteomes" id="UP000182915"/>
    </source>
</evidence>
<feature type="compositionally biased region" description="Low complexity" evidence="1">
    <location>
        <begin position="53"/>
        <end position="82"/>
    </location>
</feature>
<dbReference type="NCBIfam" id="NF012211">
    <property type="entry name" value="tand_rpt_95"/>
    <property type="match status" value="3"/>
</dbReference>
<keyword evidence="3" id="KW-1185">Reference proteome</keyword>
<feature type="region of interest" description="Disordered" evidence="1">
    <location>
        <begin position="44"/>
        <end position="156"/>
    </location>
</feature>
<name>A0A1H6K7B7_MYCRU</name>
<gene>
    <name evidence="2" type="ORF">SAMN04489835_2929</name>
</gene>
<protein>
    <recommendedName>
        <fullName evidence="4">Tandem-95 repeat protein</fullName>
    </recommendedName>
</protein>
<dbReference type="Gene3D" id="2.60.40.2810">
    <property type="match status" value="2"/>
</dbReference>
<proteinExistence type="predicted"/>